<evidence type="ECO:0000256" key="2">
    <source>
        <dbReference type="ARBA" id="ARBA00022692"/>
    </source>
</evidence>
<sequence length="69" mass="8128">MLFMVKKHGLNNQELSMLELEIEKNNKKKSTSWVLFLFLGGFGAHKFYLNQKKLGFIYMGITFGFIFYP</sequence>
<keyword evidence="3 5" id="KW-1133">Transmembrane helix</keyword>
<accession>A0A1S6IUG6</accession>
<proteinExistence type="predicted"/>
<reference evidence="7 8" key="1">
    <citation type="journal article" date="2016" name="Int. J. Syst. Evol. Microbiol.">
        <title>Desulfotomaculum ferrireducens sp. nov., a moderately thermophilic sulfate-reducing and dissimilatory Fe(III)-reducing bacterium isolated from compost.</title>
        <authorList>
            <person name="Yang G."/>
            <person name="Guo J."/>
            <person name="Zhuang L."/>
            <person name="Yuan Y."/>
            <person name="Zhou S."/>
        </authorList>
    </citation>
    <scope>NUCLEOTIDE SEQUENCE [LARGE SCALE GENOMIC DNA]</scope>
    <source>
        <strain evidence="7 8">GSS09</strain>
    </source>
</reference>
<dbReference type="KEGG" id="dfg:B0537_04565"/>
<feature type="domain" description="TM2" evidence="6">
    <location>
        <begin position="26"/>
        <end position="66"/>
    </location>
</feature>
<keyword evidence="2 5" id="KW-0812">Transmembrane</keyword>
<dbReference type="AlphaFoldDB" id="A0A1S6IUG6"/>
<evidence type="ECO:0000256" key="1">
    <source>
        <dbReference type="ARBA" id="ARBA00004141"/>
    </source>
</evidence>
<protein>
    <recommendedName>
        <fullName evidence="6">TM2 domain-containing protein</fullName>
    </recommendedName>
</protein>
<evidence type="ECO:0000259" key="6">
    <source>
        <dbReference type="Pfam" id="PF05154"/>
    </source>
</evidence>
<dbReference type="InterPro" id="IPR007829">
    <property type="entry name" value="TM2"/>
</dbReference>
<organism evidence="7 8">
    <name type="scientific">Desulforamulus ferrireducens</name>
    <dbReference type="NCBI Taxonomy" id="1833852"/>
    <lineage>
        <taxon>Bacteria</taxon>
        <taxon>Bacillati</taxon>
        <taxon>Bacillota</taxon>
        <taxon>Clostridia</taxon>
        <taxon>Eubacteriales</taxon>
        <taxon>Peptococcaceae</taxon>
        <taxon>Desulforamulus</taxon>
    </lineage>
</organism>
<evidence type="ECO:0000313" key="7">
    <source>
        <dbReference type="EMBL" id="AQS58425.1"/>
    </source>
</evidence>
<evidence type="ECO:0000256" key="4">
    <source>
        <dbReference type="ARBA" id="ARBA00023136"/>
    </source>
</evidence>
<keyword evidence="4 5" id="KW-0472">Membrane</keyword>
<comment type="subcellular location">
    <subcellularLocation>
        <location evidence="1">Membrane</location>
        <topology evidence="1">Multi-pass membrane protein</topology>
    </subcellularLocation>
</comment>
<gene>
    <name evidence="7" type="ORF">B0537_04565</name>
</gene>
<dbReference type="EMBL" id="CP019698">
    <property type="protein sequence ID" value="AQS58425.1"/>
    <property type="molecule type" value="Genomic_DNA"/>
</dbReference>
<dbReference type="Pfam" id="PF05154">
    <property type="entry name" value="TM2"/>
    <property type="match status" value="1"/>
</dbReference>
<feature type="transmembrane region" description="Helical" evidence="5">
    <location>
        <begin position="30"/>
        <end position="49"/>
    </location>
</feature>
<evidence type="ECO:0000256" key="3">
    <source>
        <dbReference type="ARBA" id="ARBA00022989"/>
    </source>
</evidence>
<name>A0A1S6IUG6_9FIRM</name>
<evidence type="ECO:0000313" key="8">
    <source>
        <dbReference type="Proteomes" id="UP000189464"/>
    </source>
</evidence>
<evidence type="ECO:0000256" key="5">
    <source>
        <dbReference type="SAM" id="Phobius"/>
    </source>
</evidence>
<dbReference type="Proteomes" id="UP000189464">
    <property type="component" value="Chromosome"/>
</dbReference>
<keyword evidence="8" id="KW-1185">Reference proteome</keyword>
<dbReference type="GO" id="GO:0016020">
    <property type="term" value="C:membrane"/>
    <property type="evidence" value="ECO:0007669"/>
    <property type="project" value="UniProtKB-SubCell"/>
</dbReference>